<dbReference type="Proteomes" id="UP000887116">
    <property type="component" value="Unassembled WGS sequence"/>
</dbReference>
<reference evidence="1" key="1">
    <citation type="submission" date="2020-07" db="EMBL/GenBank/DDBJ databases">
        <title>Multicomponent nature underlies the extraordinary mechanical properties of spider dragline silk.</title>
        <authorList>
            <person name="Kono N."/>
            <person name="Nakamura H."/>
            <person name="Mori M."/>
            <person name="Yoshida Y."/>
            <person name="Ohtoshi R."/>
            <person name="Malay A.D."/>
            <person name="Moran D.A.P."/>
            <person name="Tomita M."/>
            <person name="Numata K."/>
            <person name="Arakawa K."/>
        </authorList>
    </citation>
    <scope>NUCLEOTIDE SEQUENCE</scope>
</reference>
<name>A0A8X6J0D5_TRICU</name>
<evidence type="ECO:0000313" key="2">
    <source>
        <dbReference type="Proteomes" id="UP000887116"/>
    </source>
</evidence>
<evidence type="ECO:0000313" key="1">
    <source>
        <dbReference type="EMBL" id="GFR14655.1"/>
    </source>
</evidence>
<proteinExistence type="predicted"/>
<gene>
    <name evidence="1" type="ORF">TNCT_490041</name>
</gene>
<comment type="caution">
    <text evidence="1">The sequence shown here is derived from an EMBL/GenBank/DDBJ whole genome shotgun (WGS) entry which is preliminary data.</text>
</comment>
<organism evidence="1 2">
    <name type="scientific">Trichonephila clavata</name>
    <name type="common">Joro spider</name>
    <name type="synonym">Nephila clavata</name>
    <dbReference type="NCBI Taxonomy" id="2740835"/>
    <lineage>
        <taxon>Eukaryota</taxon>
        <taxon>Metazoa</taxon>
        <taxon>Ecdysozoa</taxon>
        <taxon>Arthropoda</taxon>
        <taxon>Chelicerata</taxon>
        <taxon>Arachnida</taxon>
        <taxon>Araneae</taxon>
        <taxon>Araneomorphae</taxon>
        <taxon>Entelegynae</taxon>
        <taxon>Araneoidea</taxon>
        <taxon>Nephilidae</taxon>
        <taxon>Trichonephila</taxon>
    </lineage>
</organism>
<dbReference type="EMBL" id="BMAO01007247">
    <property type="protein sequence ID" value="GFR14655.1"/>
    <property type="molecule type" value="Genomic_DNA"/>
</dbReference>
<keyword evidence="2" id="KW-1185">Reference proteome</keyword>
<dbReference type="AlphaFoldDB" id="A0A8X6J0D5"/>
<accession>A0A8X6J0D5</accession>
<protein>
    <submittedName>
        <fullName evidence="1">Uncharacterized protein</fullName>
    </submittedName>
</protein>
<sequence length="90" mass="10480">MPRRRASPSRGGPSKVPVLYAYEMLTDYTSQHPKDMKKLVSMGYLESIAVDDHSLVRVTKLKTFFRHARTFTDFKTNFMQTIPDDYCINM</sequence>